<gene>
    <name evidence="2" type="ORF">FWILDA_LOCUS16490</name>
</gene>
<accession>A0A9W4X130</accession>
<feature type="region of interest" description="Disordered" evidence="1">
    <location>
        <begin position="1"/>
        <end position="28"/>
    </location>
</feature>
<evidence type="ECO:0000256" key="1">
    <source>
        <dbReference type="SAM" id="MobiDB-lite"/>
    </source>
</evidence>
<feature type="non-terminal residue" evidence="2">
    <location>
        <position position="116"/>
    </location>
</feature>
<feature type="compositionally biased region" description="Acidic residues" evidence="1">
    <location>
        <begin position="18"/>
        <end position="28"/>
    </location>
</feature>
<organism evidence="2 3">
    <name type="scientific">Funneliformis geosporum</name>
    <dbReference type="NCBI Taxonomy" id="1117311"/>
    <lineage>
        <taxon>Eukaryota</taxon>
        <taxon>Fungi</taxon>
        <taxon>Fungi incertae sedis</taxon>
        <taxon>Mucoromycota</taxon>
        <taxon>Glomeromycotina</taxon>
        <taxon>Glomeromycetes</taxon>
        <taxon>Glomerales</taxon>
        <taxon>Glomeraceae</taxon>
        <taxon>Funneliformis</taxon>
    </lineage>
</organism>
<feature type="non-terminal residue" evidence="2">
    <location>
        <position position="1"/>
    </location>
</feature>
<dbReference type="Proteomes" id="UP001153678">
    <property type="component" value="Unassembled WGS sequence"/>
</dbReference>
<dbReference type="AlphaFoldDB" id="A0A9W4X130"/>
<evidence type="ECO:0000313" key="2">
    <source>
        <dbReference type="EMBL" id="CAI2194267.1"/>
    </source>
</evidence>
<comment type="caution">
    <text evidence="2">The sequence shown here is derived from an EMBL/GenBank/DDBJ whole genome shotgun (WGS) entry which is preliminary data.</text>
</comment>
<protein>
    <submittedName>
        <fullName evidence="2">66_t:CDS:1</fullName>
    </submittedName>
</protein>
<sequence length="116" mass="13721">RVNGYKNRPKPNINPPDDNSEQSVDELSESFKYTTEEDNISDLESTIDNQILWILLWIMIFWTRFNITETAIEALIKFMKLVLTEIGEDNFRDFPDSMYLTRKKLGLKDHFHSFVS</sequence>
<proteinExistence type="predicted"/>
<reference evidence="2" key="1">
    <citation type="submission" date="2022-08" db="EMBL/GenBank/DDBJ databases">
        <authorList>
            <person name="Kallberg Y."/>
            <person name="Tangrot J."/>
            <person name="Rosling A."/>
        </authorList>
    </citation>
    <scope>NUCLEOTIDE SEQUENCE</scope>
    <source>
        <strain evidence="2">Wild A</strain>
    </source>
</reference>
<keyword evidence="3" id="KW-1185">Reference proteome</keyword>
<evidence type="ECO:0000313" key="3">
    <source>
        <dbReference type="Proteomes" id="UP001153678"/>
    </source>
</evidence>
<name>A0A9W4X130_9GLOM</name>
<dbReference type="EMBL" id="CAMKVN010010660">
    <property type="protein sequence ID" value="CAI2194267.1"/>
    <property type="molecule type" value="Genomic_DNA"/>
</dbReference>